<dbReference type="InterPro" id="IPR004753">
    <property type="entry name" value="MreB"/>
</dbReference>
<comment type="function">
    <text evidence="6">Forms membrane-associated dynamic filaments that are essential for cell shape determination. Acts by regulating cell wall synthesis and cell elongation, and thus cell shape. A feedback loop between cell geometry and MreB localization may maintain elongated cell shape by targeting cell wall growth to regions of negative cell wall curvature.</text>
</comment>
<keyword evidence="8" id="KW-1185">Reference proteome</keyword>
<dbReference type="PANTHER" id="PTHR42749">
    <property type="entry name" value="CELL SHAPE-DETERMINING PROTEIN MREB"/>
    <property type="match status" value="1"/>
</dbReference>
<evidence type="ECO:0000256" key="2">
    <source>
        <dbReference type="ARBA" id="ARBA00022741"/>
    </source>
</evidence>
<dbReference type="CDD" id="cd10225">
    <property type="entry name" value="ASKHA_NBD_MreB-like"/>
    <property type="match status" value="1"/>
</dbReference>
<dbReference type="GO" id="GO:0008360">
    <property type="term" value="P:regulation of cell shape"/>
    <property type="evidence" value="ECO:0007669"/>
    <property type="project" value="UniProtKB-UniRule"/>
</dbReference>
<feature type="binding site" evidence="6">
    <location>
        <begin position="171"/>
        <end position="173"/>
    </location>
    <ligand>
        <name>ATP</name>
        <dbReference type="ChEBI" id="CHEBI:30616"/>
    </ligand>
</feature>
<dbReference type="PANTHER" id="PTHR42749:SF1">
    <property type="entry name" value="CELL SHAPE-DETERMINING PROTEIN MREB"/>
    <property type="match status" value="1"/>
</dbReference>
<dbReference type="EMBL" id="JACHLN010000003">
    <property type="protein sequence ID" value="MBB4840382.1"/>
    <property type="molecule type" value="Genomic_DNA"/>
</dbReference>
<feature type="binding site" evidence="6">
    <location>
        <begin position="219"/>
        <end position="222"/>
    </location>
    <ligand>
        <name>ATP</name>
        <dbReference type="ChEBI" id="CHEBI:30616"/>
    </ligand>
</feature>
<evidence type="ECO:0000313" key="8">
    <source>
        <dbReference type="Proteomes" id="UP000575241"/>
    </source>
</evidence>
<dbReference type="SUPFAM" id="SSF53067">
    <property type="entry name" value="Actin-like ATPase domain"/>
    <property type="match status" value="2"/>
</dbReference>
<dbReference type="InterPro" id="IPR043129">
    <property type="entry name" value="ATPase_NBD"/>
</dbReference>
<accession>A0A7W7K3I2</accession>
<comment type="caution">
    <text evidence="7">The sequence shown here is derived from an EMBL/GenBank/DDBJ whole genome shotgun (WGS) entry which is preliminary data.</text>
</comment>
<reference evidence="7 8" key="1">
    <citation type="submission" date="2020-08" db="EMBL/GenBank/DDBJ databases">
        <title>Functional genomics of gut bacteria from endangered species of beetles.</title>
        <authorList>
            <person name="Carlos-Shanley C."/>
        </authorList>
    </citation>
    <scope>NUCLEOTIDE SEQUENCE [LARGE SCALE GENOMIC DNA]</scope>
    <source>
        <strain evidence="7 8">S00224</strain>
    </source>
</reference>
<proteinExistence type="inferred from homology"/>
<dbReference type="Pfam" id="PF06723">
    <property type="entry name" value="MreB_Mbl"/>
    <property type="match status" value="1"/>
</dbReference>
<dbReference type="GO" id="GO:0005524">
    <property type="term" value="F:ATP binding"/>
    <property type="evidence" value="ECO:0007669"/>
    <property type="project" value="UniProtKB-KW"/>
</dbReference>
<dbReference type="InterPro" id="IPR056546">
    <property type="entry name" value="MreB_MamK-like"/>
</dbReference>
<dbReference type="NCBIfam" id="TIGR00904">
    <property type="entry name" value="mreB"/>
    <property type="match status" value="1"/>
</dbReference>
<keyword evidence="4 6" id="KW-0133">Cell shape</keyword>
<feature type="binding site" evidence="6">
    <location>
        <begin position="301"/>
        <end position="304"/>
    </location>
    <ligand>
        <name>ATP</name>
        <dbReference type="ChEBI" id="CHEBI:30616"/>
    </ligand>
</feature>
<keyword evidence="2 6" id="KW-0547">Nucleotide-binding</keyword>
<name>A0A7W7K3I2_9SPHN</name>
<dbReference type="GO" id="GO:0000902">
    <property type="term" value="P:cell morphogenesis"/>
    <property type="evidence" value="ECO:0007669"/>
    <property type="project" value="InterPro"/>
</dbReference>
<evidence type="ECO:0000256" key="4">
    <source>
        <dbReference type="ARBA" id="ARBA00022960"/>
    </source>
</evidence>
<comment type="subcellular location">
    <subcellularLocation>
        <location evidence="6">Cytoplasm</location>
    </subcellularLocation>
    <text evidence="6">Membrane-associated.</text>
</comment>
<comment type="subunit">
    <text evidence="6">Forms polymers.</text>
</comment>
<evidence type="ECO:0000256" key="6">
    <source>
        <dbReference type="HAMAP-Rule" id="MF_02207"/>
    </source>
</evidence>
<evidence type="ECO:0000256" key="3">
    <source>
        <dbReference type="ARBA" id="ARBA00022840"/>
    </source>
</evidence>
<evidence type="ECO:0000313" key="7">
    <source>
        <dbReference type="EMBL" id="MBB4840382.1"/>
    </source>
</evidence>
<dbReference type="Proteomes" id="UP000575241">
    <property type="component" value="Unassembled WGS sequence"/>
</dbReference>
<dbReference type="AlphaFoldDB" id="A0A7W7K3I2"/>
<dbReference type="NCBIfam" id="NF010539">
    <property type="entry name" value="PRK13927.1"/>
    <property type="match status" value="1"/>
</dbReference>
<dbReference type="PRINTS" id="PR01652">
    <property type="entry name" value="SHAPEPROTEIN"/>
</dbReference>
<dbReference type="HAMAP" id="MF_02207">
    <property type="entry name" value="MreB"/>
    <property type="match status" value="1"/>
</dbReference>
<dbReference type="GO" id="GO:0005737">
    <property type="term" value="C:cytoplasm"/>
    <property type="evidence" value="ECO:0007669"/>
    <property type="project" value="UniProtKB-SubCell"/>
</dbReference>
<comment type="similarity">
    <text evidence="5 6">Belongs to the FtsA/MreB family.</text>
</comment>
<sequence length="350" mass="36884">MNLMRFSRLFSSGSYDLAIDLGTVNTVIYLRDRGIVLSEPSVVAMETTAGISRVRAVGAEAKLMLGKTPDNVRTIRPMRDGVIADVDVAEQMIKYFIDKVRGRSVRIGRRPEIAISIPSSATQVERRAIQQAATNAGAGKVYLIEESMAAAIGAGLPITEPLGAMVVDIGGGTTEVAVLSLKGLAYSASIRVGGDRMDDAIASAIRRKHNLMVGEATAERIKVEIGTARLPEDGIGQTTKVRGRDLVKGMPSEVEVNQGEIANALADLTAQIVEAVHSALEKTEPELASDIFDQGIVMTGGGSLLAHLDDVLSKATGLPVVVAENALMCVAMGAGRALEDPVYRGAMSST</sequence>
<gene>
    <name evidence="6" type="primary">mreB</name>
    <name evidence="7" type="ORF">HNP52_003474</name>
</gene>
<protein>
    <recommendedName>
        <fullName evidence="6">Cell shape-determining protein MreB</fullName>
    </recommendedName>
</protein>
<evidence type="ECO:0000256" key="5">
    <source>
        <dbReference type="ARBA" id="ARBA00023458"/>
    </source>
</evidence>
<organism evidence="7 8">
    <name type="scientific">Sphingomonas kyeonggiensis</name>
    <dbReference type="NCBI Taxonomy" id="1268553"/>
    <lineage>
        <taxon>Bacteria</taxon>
        <taxon>Pseudomonadati</taxon>
        <taxon>Pseudomonadota</taxon>
        <taxon>Alphaproteobacteria</taxon>
        <taxon>Sphingomonadales</taxon>
        <taxon>Sphingomonadaceae</taxon>
        <taxon>Sphingomonas</taxon>
    </lineage>
</organism>
<keyword evidence="1 6" id="KW-0963">Cytoplasm</keyword>
<keyword evidence="3 6" id="KW-0067">ATP-binding</keyword>
<evidence type="ECO:0000256" key="1">
    <source>
        <dbReference type="ARBA" id="ARBA00022490"/>
    </source>
</evidence>
<dbReference type="Gene3D" id="3.30.420.40">
    <property type="match status" value="2"/>
</dbReference>
<comment type="caution">
    <text evidence="6">Lacks conserved residue(s) required for the propagation of feature annotation.</text>
</comment>